<feature type="transmembrane region" description="Helical" evidence="6">
    <location>
        <begin position="143"/>
        <end position="165"/>
    </location>
</feature>
<dbReference type="PANTHER" id="PTHR11040">
    <property type="entry name" value="ZINC/IRON TRANSPORTER"/>
    <property type="match status" value="1"/>
</dbReference>
<evidence type="ECO:0000313" key="7">
    <source>
        <dbReference type="EMBL" id="KAL3763770.1"/>
    </source>
</evidence>
<evidence type="ECO:0000256" key="5">
    <source>
        <dbReference type="SAM" id="MobiDB-lite"/>
    </source>
</evidence>
<evidence type="ECO:0000256" key="6">
    <source>
        <dbReference type="SAM" id="Phobius"/>
    </source>
</evidence>
<feature type="transmembrane region" description="Helical" evidence="6">
    <location>
        <begin position="185"/>
        <end position="203"/>
    </location>
</feature>
<feature type="region of interest" description="Disordered" evidence="5">
    <location>
        <begin position="1"/>
        <end position="73"/>
    </location>
</feature>
<dbReference type="GO" id="GO:0016020">
    <property type="term" value="C:membrane"/>
    <property type="evidence" value="ECO:0007669"/>
    <property type="project" value="UniProtKB-SubCell"/>
</dbReference>
<accession>A0ABD3MTG1</accession>
<feature type="transmembrane region" description="Helical" evidence="6">
    <location>
        <begin position="223"/>
        <end position="247"/>
    </location>
</feature>
<name>A0ABD3MTG1_9STRA</name>
<keyword evidence="8" id="KW-1185">Reference proteome</keyword>
<dbReference type="Pfam" id="PF02535">
    <property type="entry name" value="Zip"/>
    <property type="match status" value="1"/>
</dbReference>
<protein>
    <submittedName>
        <fullName evidence="7">Uncharacterized protein</fullName>
    </submittedName>
</protein>
<comment type="subcellular location">
    <subcellularLocation>
        <location evidence="1">Membrane</location>
        <topology evidence="1">Multi-pass membrane protein</topology>
    </subcellularLocation>
</comment>
<feature type="transmembrane region" description="Helical" evidence="6">
    <location>
        <begin position="116"/>
        <end position="136"/>
    </location>
</feature>
<dbReference type="AlphaFoldDB" id="A0ABD3MTG1"/>
<evidence type="ECO:0000256" key="3">
    <source>
        <dbReference type="ARBA" id="ARBA00022989"/>
    </source>
</evidence>
<dbReference type="EMBL" id="JALLAZ020001793">
    <property type="protein sequence ID" value="KAL3763770.1"/>
    <property type="molecule type" value="Genomic_DNA"/>
</dbReference>
<proteinExistence type="predicted"/>
<gene>
    <name evidence="7" type="ORF">ACHAW5_000343</name>
</gene>
<keyword evidence="3 6" id="KW-1133">Transmembrane helix</keyword>
<comment type="caution">
    <text evidence="7">The sequence shown here is derived from an EMBL/GenBank/DDBJ whole genome shotgun (WGS) entry which is preliminary data.</text>
</comment>
<dbReference type="InterPro" id="IPR003689">
    <property type="entry name" value="ZIP"/>
</dbReference>
<evidence type="ECO:0000256" key="1">
    <source>
        <dbReference type="ARBA" id="ARBA00004141"/>
    </source>
</evidence>
<evidence type="ECO:0000256" key="2">
    <source>
        <dbReference type="ARBA" id="ARBA00022692"/>
    </source>
</evidence>
<feature type="transmembrane region" description="Helical" evidence="6">
    <location>
        <begin position="344"/>
        <end position="365"/>
    </location>
</feature>
<sequence>MVVTRNQAKARDVDGKSAPPPSASSLSSASMSTSTSSSRNGAGPASKDDDDGAKKPREGRETDDDESKIVEAESAHSERRSYAILVALAVVTCVLHPRSSWFVSPDPNEKPTLHTVFYYGWISAVSTGLGVLPLCFVTEMREYWIGVSNAVAAGMMCAASYSLFLEGCTFVDADDSSDVSASARTGIGCVLGLLFILCTKNFLDRHEDDVKLGSMSGADTRKILLMVFVMTLHSFSEGVGIGVSFGGERGHDFGMFISASLAVHNVPEGLAVAIVLLPRRVSKATAAIWCVVTSLPQPLMAVPAFMFVHSFLPLLPVGLGFAGGAMMWVAFMELLMEAYEDTDAVTTGVVSTSALGLMILIQRSIEGDHA</sequence>
<dbReference type="PANTHER" id="PTHR11040:SF70">
    <property type="entry name" value="OS05G0316100 PROTEIN"/>
    <property type="match status" value="1"/>
</dbReference>
<feature type="transmembrane region" description="Helical" evidence="6">
    <location>
        <begin position="82"/>
        <end position="104"/>
    </location>
</feature>
<keyword evidence="4 6" id="KW-0472">Membrane</keyword>
<feature type="transmembrane region" description="Helical" evidence="6">
    <location>
        <begin position="253"/>
        <end position="277"/>
    </location>
</feature>
<evidence type="ECO:0000256" key="4">
    <source>
        <dbReference type="ARBA" id="ARBA00023136"/>
    </source>
</evidence>
<dbReference type="Proteomes" id="UP001530315">
    <property type="component" value="Unassembled WGS sequence"/>
</dbReference>
<keyword evidence="2 6" id="KW-0812">Transmembrane</keyword>
<feature type="transmembrane region" description="Helical" evidence="6">
    <location>
        <begin position="314"/>
        <end position="332"/>
    </location>
</feature>
<evidence type="ECO:0000313" key="8">
    <source>
        <dbReference type="Proteomes" id="UP001530315"/>
    </source>
</evidence>
<feature type="compositionally biased region" description="Low complexity" evidence="5">
    <location>
        <begin position="23"/>
        <end position="38"/>
    </location>
</feature>
<reference evidence="7 8" key="1">
    <citation type="submission" date="2024-10" db="EMBL/GenBank/DDBJ databases">
        <title>Updated reference genomes for cyclostephanoid diatoms.</title>
        <authorList>
            <person name="Roberts W.R."/>
            <person name="Alverson A.J."/>
        </authorList>
    </citation>
    <scope>NUCLEOTIDE SEQUENCE [LARGE SCALE GENOMIC DNA]</scope>
    <source>
        <strain evidence="7 8">AJA276-08</strain>
    </source>
</reference>
<organism evidence="7 8">
    <name type="scientific">Stephanodiscus triporus</name>
    <dbReference type="NCBI Taxonomy" id="2934178"/>
    <lineage>
        <taxon>Eukaryota</taxon>
        <taxon>Sar</taxon>
        <taxon>Stramenopiles</taxon>
        <taxon>Ochrophyta</taxon>
        <taxon>Bacillariophyta</taxon>
        <taxon>Coscinodiscophyceae</taxon>
        <taxon>Thalassiosirophycidae</taxon>
        <taxon>Stephanodiscales</taxon>
        <taxon>Stephanodiscaceae</taxon>
        <taxon>Stephanodiscus</taxon>
    </lineage>
</organism>